<sequence>MNIEIGKVYKQRYSNLKFAIAKNKDETLIDDHGIHRPYVVFFSKEKVYYLTLKTVSKKNYKKTKNDKFNLILRKDLYDEDRRIAVNCSVINVMDRKLFESLYILDNEKNNFQIKSWDYDKIMSKLNEVFDDIIYAEVSHINEDKTDLVWKSTLESELNKLDCLKIIKGYNNLLFESDIPRKSLLDNPEEFYNVVKSFYEKIKFENDKLFEEFVTTEHEMQSIKYELHINQAIDKLNKELEQEQEQHNKLKQQIIEREKELANKEQQEIEELLELLKTPEQPKNNNQQESQKHHLDNEDDETDTPKPTQSLKLTM</sequence>
<protein>
    <submittedName>
        <fullName evidence="2">Uncharacterized protein</fullName>
    </submittedName>
</protein>
<feature type="compositionally biased region" description="Polar residues" evidence="1">
    <location>
        <begin position="304"/>
        <end position="314"/>
    </location>
</feature>
<dbReference type="NCBIfam" id="NF045891">
    <property type="entry name" value="ICE_Mbov_0400"/>
    <property type="match status" value="1"/>
</dbReference>
<evidence type="ECO:0000313" key="3">
    <source>
        <dbReference type="Proteomes" id="UP001236620"/>
    </source>
</evidence>
<accession>A0ABU0NDT7</accession>
<organism evidence="2 3">
    <name type="scientific">Mycoplasma yeatsii</name>
    <dbReference type="NCBI Taxonomy" id="51365"/>
    <lineage>
        <taxon>Bacteria</taxon>
        <taxon>Bacillati</taxon>
        <taxon>Mycoplasmatota</taxon>
        <taxon>Mollicutes</taxon>
        <taxon>Mycoplasmataceae</taxon>
        <taxon>Mycoplasma</taxon>
    </lineage>
</organism>
<dbReference type="Proteomes" id="UP001236620">
    <property type="component" value="Unassembled WGS sequence"/>
</dbReference>
<proteinExistence type="predicted"/>
<feature type="region of interest" description="Disordered" evidence="1">
    <location>
        <begin position="271"/>
        <end position="314"/>
    </location>
</feature>
<reference evidence="2" key="1">
    <citation type="submission" date="2023-07" db="EMBL/GenBank/DDBJ databases">
        <title>Genomic Encyclopedia of Type Strains, Phase IV (KMG-IV): sequencing the most valuable type-strain genomes for metagenomic binning, comparative biology and taxonomic classification.</title>
        <authorList>
            <person name="Goeker M."/>
        </authorList>
    </citation>
    <scope>NUCLEOTIDE SEQUENCE [LARGE SCALE GENOMIC DNA]</scope>
    <source>
        <strain evidence="2">DSM 22019</strain>
    </source>
</reference>
<comment type="caution">
    <text evidence="2">The sequence shown here is derived from an EMBL/GenBank/DDBJ whole genome shotgun (WGS) entry which is preliminary data.</text>
</comment>
<dbReference type="RefSeq" id="WP_307444348.1">
    <property type="nucleotide sequence ID" value="NZ_JAUSWP010000001.1"/>
</dbReference>
<dbReference type="EMBL" id="JAUSWP010000001">
    <property type="protein sequence ID" value="MDQ0567609.1"/>
    <property type="molecule type" value="Genomic_DNA"/>
</dbReference>
<gene>
    <name evidence="2" type="ORF">J2Z63_000230</name>
</gene>
<keyword evidence="3" id="KW-1185">Reference proteome</keyword>
<name>A0ABU0NDT7_9MOLU</name>
<evidence type="ECO:0000256" key="1">
    <source>
        <dbReference type="SAM" id="MobiDB-lite"/>
    </source>
</evidence>
<evidence type="ECO:0000313" key="2">
    <source>
        <dbReference type="EMBL" id="MDQ0567609.1"/>
    </source>
</evidence>